<comment type="cofactor">
    <cofactor evidence="1">
        <name>Ca(2+)</name>
        <dbReference type="ChEBI" id="CHEBI:29108"/>
    </cofactor>
</comment>
<evidence type="ECO:0000313" key="14">
    <source>
        <dbReference type="EMBL" id="KAL3285326.1"/>
    </source>
</evidence>
<evidence type="ECO:0000256" key="6">
    <source>
        <dbReference type="ARBA" id="ARBA00022723"/>
    </source>
</evidence>
<evidence type="ECO:0000256" key="1">
    <source>
        <dbReference type="ARBA" id="ARBA00001913"/>
    </source>
</evidence>
<dbReference type="PROSITE" id="PS00118">
    <property type="entry name" value="PA2_HIS"/>
    <property type="match status" value="1"/>
</dbReference>
<dbReference type="GO" id="GO:0016042">
    <property type="term" value="P:lipid catabolic process"/>
    <property type="evidence" value="ECO:0007669"/>
    <property type="project" value="UniProtKB-KW"/>
</dbReference>
<dbReference type="InterPro" id="IPR036444">
    <property type="entry name" value="PLipase_A2_dom_sf"/>
</dbReference>
<dbReference type="EMBL" id="JABFTP020000165">
    <property type="protein sequence ID" value="KAL3285326.1"/>
    <property type="molecule type" value="Genomic_DNA"/>
</dbReference>
<evidence type="ECO:0000313" key="15">
    <source>
        <dbReference type="Proteomes" id="UP001516400"/>
    </source>
</evidence>
<evidence type="ECO:0000259" key="13">
    <source>
        <dbReference type="SMART" id="SM00085"/>
    </source>
</evidence>
<reference evidence="14 15" key="1">
    <citation type="journal article" date="2021" name="BMC Biol.">
        <title>Horizontally acquired antibacterial genes associated with adaptive radiation of ladybird beetles.</title>
        <authorList>
            <person name="Li H.S."/>
            <person name="Tang X.F."/>
            <person name="Huang Y.H."/>
            <person name="Xu Z.Y."/>
            <person name="Chen M.L."/>
            <person name="Du X.Y."/>
            <person name="Qiu B.Y."/>
            <person name="Chen P.T."/>
            <person name="Zhang W."/>
            <person name="Slipinski A."/>
            <person name="Escalona H.E."/>
            <person name="Waterhouse R.M."/>
            <person name="Zwick A."/>
            <person name="Pang H."/>
        </authorList>
    </citation>
    <scope>NUCLEOTIDE SEQUENCE [LARGE SCALE GENOMIC DNA]</scope>
    <source>
        <strain evidence="14">SYSU2018</strain>
    </source>
</reference>
<evidence type="ECO:0000256" key="2">
    <source>
        <dbReference type="ARBA" id="ARBA00004613"/>
    </source>
</evidence>
<dbReference type="GO" id="GO:0046872">
    <property type="term" value="F:metal ion binding"/>
    <property type="evidence" value="ECO:0007669"/>
    <property type="project" value="UniProtKB-KW"/>
</dbReference>
<evidence type="ECO:0000256" key="3">
    <source>
        <dbReference type="ARBA" id="ARBA00013278"/>
    </source>
</evidence>
<name>A0ABD2P3R3_9CUCU</name>
<dbReference type="Proteomes" id="UP001516400">
    <property type="component" value="Unassembled WGS sequence"/>
</dbReference>
<proteinExistence type="predicted"/>
<dbReference type="SUPFAM" id="SSF48619">
    <property type="entry name" value="Phospholipase A2, PLA2"/>
    <property type="match status" value="1"/>
</dbReference>
<comment type="caution">
    <text evidence="14">The sequence shown here is derived from an EMBL/GenBank/DDBJ whole genome shotgun (WGS) entry which is preliminary data.</text>
</comment>
<accession>A0ABD2P3R3</accession>
<keyword evidence="6" id="KW-0479">Metal-binding</keyword>
<dbReference type="InterPro" id="IPR016090">
    <property type="entry name" value="PLA2-like_dom"/>
</dbReference>
<dbReference type="Gene3D" id="1.20.90.10">
    <property type="entry name" value="Phospholipase A2 domain"/>
    <property type="match status" value="1"/>
</dbReference>
<dbReference type="CDD" id="cd04704">
    <property type="entry name" value="PLA2_bee_venom_like"/>
    <property type="match status" value="1"/>
</dbReference>
<keyword evidence="5" id="KW-0964">Secreted</keyword>
<comment type="subcellular location">
    <subcellularLocation>
        <location evidence="2">Secreted</location>
    </subcellularLocation>
</comment>
<evidence type="ECO:0000256" key="9">
    <source>
        <dbReference type="ARBA" id="ARBA00022963"/>
    </source>
</evidence>
<evidence type="ECO:0000256" key="8">
    <source>
        <dbReference type="ARBA" id="ARBA00022837"/>
    </source>
</evidence>
<keyword evidence="11" id="KW-1015">Disulfide bond</keyword>
<dbReference type="EC" id="3.1.1.4" evidence="3"/>
<keyword evidence="8" id="KW-0106">Calcium</keyword>
<keyword evidence="15" id="KW-1185">Reference proteome</keyword>
<organism evidence="14 15">
    <name type="scientific">Cryptolaemus montrouzieri</name>
    <dbReference type="NCBI Taxonomy" id="559131"/>
    <lineage>
        <taxon>Eukaryota</taxon>
        <taxon>Metazoa</taxon>
        <taxon>Ecdysozoa</taxon>
        <taxon>Arthropoda</taxon>
        <taxon>Hexapoda</taxon>
        <taxon>Insecta</taxon>
        <taxon>Pterygota</taxon>
        <taxon>Neoptera</taxon>
        <taxon>Endopterygota</taxon>
        <taxon>Coleoptera</taxon>
        <taxon>Polyphaga</taxon>
        <taxon>Cucujiformia</taxon>
        <taxon>Coccinelloidea</taxon>
        <taxon>Coccinellidae</taxon>
        <taxon>Scymninae</taxon>
        <taxon>Scymnini</taxon>
        <taxon>Cryptolaemus</taxon>
    </lineage>
</organism>
<keyword evidence="9" id="KW-0442">Lipid degradation</keyword>
<evidence type="ECO:0000256" key="11">
    <source>
        <dbReference type="ARBA" id="ARBA00023157"/>
    </source>
</evidence>
<gene>
    <name evidence="14" type="ORF">HHI36_019435</name>
</gene>
<evidence type="ECO:0000256" key="5">
    <source>
        <dbReference type="ARBA" id="ARBA00022525"/>
    </source>
</evidence>
<evidence type="ECO:0000256" key="7">
    <source>
        <dbReference type="ARBA" id="ARBA00022801"/>
    </source>
</evidence>
<sequence length="165" mass="19171">MRVRCYQWTGDVREVTNSIEGEDGNIKSLLIFPGTKWCGPGNDADNDEDLGQFEDTDKCCRTHDMCPETIGGFETKHNLTNPNFYSRLPCDCDNEFHSCLKKVNSNISAKVGTIYFSIIGTQCYKEDFPIKRCLKYNYFPRIKCEEYELDTSQEKIYQFFDVPDY</sequence>
<evidence type="ECO:0000256" key="10">
    <source>
        <dbReference type="ARBA" id="ARBA00023098"/>
    </source>
</evidence>
<dbReference type="FunFam" id="1.20.90.10:FF:000002">
    <property type="entry name" value="Phospholipase A2 group III"/>
    <property type="match status" value="1"/>
</dbReference>
<evidence type="ECO:0000256" key="4">
    <source>
        <dbReference type="ARBA" id="ARBA00021721"/>
    </source>
</evidence>
<protein>
    <recommendedName>
        <fullName evidence="4">Phospholipase A2</fullName>
        <ecNumber evidence="3">3.1.1.4</ecNumber>
    </recommendedName>
    <alternativeName>
        <fullName evidence="12">Phosphatidylcholine 2-acylhydrolase</fullName>
    </alternativeName>
</protein>
<dbReference type="GO" id="GO:0005576">
    <property type="term" value="C:extracellular region"/>
    <property type="evidence" value="ECO:0007669"/>
    <property type="project" value="UniProtKB-SubCell"/>
</dbReference>
<dbReference type="Pfam" id="PF05826">
    <property type="entry name" value="Phospholip_A2_2"/>
    <property type="match status" value="1"/>
</dbReference>
<evidence type="ECO:0000256" key="12">
    <source>
        <dbReference type="ARBA" id="ARBA00029903"/>
    </source>
</evidence>
<keyword evidence="10" id="KW-0443">Lipid metabolism</keyword>
<dbReference type="PANTHER" id="PTHR12253">
    <property type="entry name" value="RH14732P"/>
    <property type="match status" value="1"/>
</dbReference>
<feature type="domain" description="Phospholipase A2-like central" evidence="13">
    <location>
        <begin position="11"/>
        <end position="145"/>
    </location>
</feature>
<dbReference type="SMART" id="SM00085">
    <property type="entry name" value="PA2c"/>
    <property type="match status" value="1"/>
</dbReference>
<dbReference type="AlphaFoldDB" id="A0ABD2P3R3"/>
<dbReference type="InterPro" id="IPR033113">
    <property type="entry name" value="PLA2_histidine"/>
</dbReference>
<dbReference type="GO" id="GO:0004623">
    <property type="term" value="F:phospholipase A2 activity"/>
    <property type="evidence" value="ECO:0007669"/>
    <property type="project" value="UniProtKB-EC"/>
</dbReference>
<keyword evidence="7" id="KW-0378">Hydrolase</keyword>